<reference evidence="11" key="1">
    <citation type="journal article" date="2019" name="Int. J. Syst. Evol. Microbiol.">
        <title>The Global Catalogue of Microorganisms (GCM) 10K type strain sequencing project: providing services to taxonomists for standard genome sequencing and annotation.</title>
        <authorList>
            <consortium name="The Broad Institute Genomics Platform"/>
            <consortium name="The Broad Institute Genome Sequencing Center for Infectious Disease"/>
            <person name="Wu L."/>
            <person name="Ma J."/>
        </authorList>
    </citation>
    <scope>NUCLEOTIDE SEQUENCE [LARGE SCALE GENOMIC DNA]</scope>
    <source>
        <strain evidence="11">JCM 17923</strain>
    </source>
</reference>
<keyword evidence="11" id="KW-1185">Reference proteome</keyword>
<dbReference type="EMBL" id="BAABGZ010000020">
    <property type="protein sequence ID" value="GAA4356721.1"/>
    <property type="molecule type" value="Genomic_DNA"/>
</dbReference>
<dbReference type="InterPro" id="IPR001375">
    <property type="entry name" value="Peptidase_S9_cat"/>
</dbReference>
<dbReference type="PANTHER" id="PTHR42881:SF2">
    <property type="entry name" value="PROLYL ENDOPEPTIDASE"/>
    <property type="match status" value="1"/>
</dbReference>
<dbReference type="InterPro" id="IPR023302">
    <property type="entry name" value="Pept_S9A_N"/>
</dbReference>
<evidence type="ECO:0000256" key="6">
    <source>
        <dbReference type="ARBA" id="ARBA00022825"/>
    </source>
</evidence>
<dbReference type="PRINTS" id="PR00862">
    <property type="entry name" value="PROLIGOPTASE"/>
</dbReference>
<dbReference type="EC" id="3.4.21.26" evidence="3"/>
<dbReference type="Gene3D" id="3.40.50.1820">
    <property type="entry name" value="alpha/beta hydrolase"/>
    <property type="match status" value="1"/>
</dbReference>
<evidence type="ECO:0000259" key="8">
    <source>
        <dbReference type="Pfam" id="PF00326"/>
    </source>
</evidence>
<evidence type="ECO:0000313" key="11">
    <source>
        <dbReference type="Proteomes" id="UP001501153"/>
    </source>
</evidence>
<keyword evidence="7" id="KW-0732">Signal</keyword>
<keyword evidence="6" id="KW-0720">Serine protease</keyword>
<dbReference type="Gene3D" id="2.130.10.120">
    <property type="entry name" value="Prolyl oligopeptidase, N-terminal domain"/>
    <property type="match status" value="1"/>
</dbReference>
<organism evidence="10 11">
    <name type="scientific">Hymenobacter saemangeumensis</name>
    <dbReference type="NCBI Taxonomy" id="1084522"/>
    <lineage>
        <taxon>Bacteria</taxon>
        <taxon>Pseudomonadati</taxon>
        <taxon>Bacteroidota</taxon>
        <taxon>Cytophagia</taxon>
        <taxon>Cytophagales</taxon>
        <taxon>Hymenobacteraceae</taxon>
        <taxon>Hymenobacter</taxon>
    </lineage>
</organism>
<feature type="domain" description="Peptidase S9 prolyl oligopeptidase catalytic" evidence="8">
    <location>
        <begin position="533"/>
        <end position="744"/>
    </location>
</feature>
<evidence type="ECO:0000256" key="3">
    <source>
        <dbReference type="ARBA" id="ARBA00011897"/>
    </source>
</evidence>
<dbReference type="PROSITE" id="PS51257">
    <property type="entry name" value="PROKAR_LIPOPROTEIN"/>
    <property type="match status" value="1"/>
</dbReference>
<evidence type="ECO:0000256" key="7">
    <source>
        <dbReference type="SAM" id="SignalP"/>
    </source>
</evidence>
<feature type="chain" id="PRO_5047043976" description="prolyl oligopeptidase" evidence="7">
    <location>
        <begin position="30"/>
        <end position="750"/>
    </location>
</feature>
<feature type="signal peptide" evidence="7">
    <location>
        <begin position="1"/>
        <end position="29"/>
    </location>
</feature>
<evidence type="ECO:0000256" key="2">
    <source>
        <dbReference type="ARBA" id="ARBA00005228"/>
    </source>
</evidence>
<dbReference type="SUPFAM" id="SSF50993">
    <property type="entry name" value="Peptidase/esterase 'gauge' domain"/>
    <property type="match status" value="1"/>
</dbReference>
<gene>
    <name evidence="10" type="ORF">GCM10023185_20790</name>
</gene>
<dbReference type="Pfam" id="PF02897">
    <property type="entry name" value="Peptidase_S9_N"/>
    <property type="match status" value="1"/>
</dbReference>
<dbReference type="InterPro" id="IPR002470">
    <property type="entry name" value="Peptidase_S9A"/>
</dbReference>
<feature type="domain" description="Peptidase S9A N-terminal" evidence="9">
    <location>
        <begin position="70"/>
        <end position="473"/>
    </location>
</feature>
<dbReference type="InterPro" id="IPR051167">
    <property type="entry name" value="Prolyl_oligopep/macrocyclase"/>
</dbReference>
<comment type="caution">
    <text evidence="10">The sequence shown here is derived from an EMBL/GenBank/DDBJ whole genome shotgun (WGS) entry which is preliminary data.</text>
</comment>
<accession>A0ABP8IDI5</accession>
<protein>
    <recommendedName>
        <fullName evidence="3">prolyl oligopeptidase</fullName>
        <ecNumber evidence="3">3.4.21.26</ecNumber>
    </recommendedName>
</protein>
<evidence type="ECO:0000256" key="4">
    <source>
        <dbReference type="ARBA" id="ARBA00022670"/>
    </source>
</evidence>
<keyword evidence="4" id="KW-0645">Protease</keyword>
<dbReference type="InterPro" id="IPR029058">
    <property type="entry name" value="AB_hydrolase_fold"/>
</dbReference>
<comment type="catalytic activity">
    <reaction evidence="1">
        <text>Hydrolysis of Pro-|-Xaa &gt;&gt; Ala-|-Xaa in oligopeptides.</text>
        <dbReference type="EC" id="3.4.21.26"/>
    </reaction>
</comment>
<evidence type="ECO:0000256" key="1">
    <source>
        <dbReference type="ARBA" id="ARBA00001070"/>
    </source>
</evidence>
<dbReference type="PROSITE" id="PS00708">
    <property type="entry name" value="PRO_ENDOPEP_SER"/>
    <property type="match status" value="1"/>
</dbReference>
<evidence type="ECO:0000256" key="5">
    <source>
        <dbReference type="ARBA" id="ARBA00022801"/>
    </source>
</evidence>
<dbReference type="Proteomes" id="UP001501153">
    <property type="component" value="Unassembled WGS sequence"/>
</dbReference>
<dbReference type="SUPFAM" id="SSF53474">
    <property type="entry name" value="alpha/beta-Hydrolases"/>
    <property type="match status" value="1"/>
</dbReference>
<dbReference type="InterPro" id="IPR002471">
    <property type="entry name" value="Pept_S9_AS"/>
</dbReference>
<sequence length="750" mass="82976">MKFRVTAAMKNAQLLPALLLAIAACRATSSPPRNTLPAKAAVTEITTAENEAPSRPVPAAALLPLPVNYPASRQSDHVDTYFGTRVPDPYRWLEELDSPETKQWVTAQNEVSFGYLSQIPFRDKIRQRLTTMWNYERYGIPEQVGEALVYSRNDGLQNQPVVYIQRGKAEAQVLLDPNTFSAEGTTALAALEFSADHRYLAYSLSGGGSDWQRVKILDLKTGQDLPEELSWVKVSGLSWVKNGFYYSRYDTPKAGENSLAGKNEYHKVYYHQLNTPQSADKLVYEDPKMALGFRIAAATEDERFLSLYLTDGKSDGNRLLVRDLRDAKQAGKWTTLVSSYEHDNSVIGSVGDAVLVYTNYKAPNYRLVRIDPKKPQEANWTEVLPETANKLEGISQVGGHLIANYLHDASSQVKVYTEQGKFLHDVSLPAIGTASGFGGRRADKATYYAFTSFTYPTTIYKYDIGTNTSTVFRAPKVDVNPADYETTQVFYKSKDGTKVPMFIVHKKGLKLDGKNPTYLYAYGGFNVSLTPGFSVARMLWLESGGILAVPNLRGGGEYGEAWHKAGMTPHKQNVFDDFIAAAEYLKTHNYTDAGHLAIAGGSNGGLLVGATMTQRPDLCQVALPAVGVLDMLRYHAFTIGWNWAPEYGTSDNQEQFENLYKFSPLHNLRPAAYPATMITTADHDDRVVPAHSFKFAAALQAANTGPRPQLIRIDVNAGHGAGKSTKLQIEEWADVWSFCFANMGVTPVVK</sequence>
<proteinExistence type="inferred from homology"/>
<evidence type="ECO:0000259" key="9">
    <source>
        <dbReference type="Pfam" id="PF02897"/>
    </source>
</evidence>
<dbReference type="PANTHER" id="PTHR42881">
    <property type="entry name" value="PROLYL ENDOPEPTIDASE"/>
    <property type="match status" value="1"/>
</dbReference>
<dbReference type="Pfam" id="PF00326">
    <property type="entry name" value="Peptidase_S9"/>
    <property type="match status" value="1"/>
</dbReference>
<keyword evidence="5" id="KW-0378">Hydrolase</keyword>
<evidence type="ECO:0000313" key="10">
    <source>
        <dbReference type="EMBL" id="GAA4356721.1"/>
    </source>
</evidence>
<comment type="similarity">
    <text evidence="2">Belongs to the peptidase S9A family.</text>
</comment>
<name>A0ABP8IDI5_9BACT</name>